<evidence type="ECO:0000313" key="3">
    <source>
        <dbReference type="Proteomes" id="UP001304515"/>
    </source>
</evidence>
<dbReference type="KEGG" id="fcj:RN605_06925"/>
<dbReference type="RefSeq" id="WP_313323550.1">
    <property type="nucleotide sequence ID" value="NZ_CP134878.1"/>
</dbReference>
<reference evidence="1 3" key="1">
    <citation type="submission" date="2023-09" db="EMBL/GenBank/DDBJ databases">
        <title>Flavobacterium sp. a novel bacteria isolate from Pepper rhizosphere.</title>
        <authorList>
            <person name="Peng Y."/>
            <person name="Lee J."/>
        </authorList>
    </citation>
    <scope>NUCLEOTIDE SEQUENCE</scope>
    <source>
        <strain evidence="1">PMR2A8</strain>
        <strain evidence="2 3">PMTSA4</strain>
    </source>
</reference>
<dbReference type="EMBL" id="CP134890">
    <property type="protein sequence ID" value="WNM23089.1"/>
    <property type="molecule type" value="Genomic_DNA"/>
</dbReference>
<keyword evidence="3" id="KW-1185">Reference proteome</keyword>
<dbReference type="EMBL" id="CP134878">
    <property type="protein sequence ID" value="WNM19039.1"/>
    <property type="molecule type" value="Genomic_DNA"/>
</dbReference>
<protein>
    <submittedName>
        <fullName evidence="1">Uncharacterized protein</fullName>
    </submittedName>
</protein>
<proteinExistence type="predicted"/>
<sequence length="124" mass="14372">MNKVIFTFLLLTNIVFSQQKNRIETYHYGQSGMELIAKSKKEMVIISTHNAKMNIREEIARKVYDLYAENKLVNNTKIIIAGNHANVTGKCVIRKKDNLIAVDFYYEIVEWENGLTEVYSNHVS</sequence>
<accession>A0AA96F403</accession>
<accession>A0AA96EUQ3</accession>
<organism evidence="1">
    <name type="scientific">Flavobacterium capsici</name>
    <dbReference type="NCBI Taxonomy" id="3075618"/>
    <lineage>
        <taxon>Bacteria</taxon>
        <taxon>Pseudomonadati</taxon>
        <taxon>Bacteroidota</taxon>
        <taxon>Flavobacteriia</taxon>
        <taxon>Flavobacteriales</taxon>
        <taxon>Flavobacteriaceae</taxon>
        <taxon>Flavobacterium</taxon>
    </lineage>
</organism>
<evidence type="ECO:0000313" key="1">
    <source>
        <dbReference type="EMBL" id="WNM19039.1"/>
    </source>
</evidence>
<name>A0AA96EUQ3_9FLAO</name>
<evidence type="ECO:0000313" key="2">
    <source>
        <dbReference type="EMBL" id="WNM23089.1"/>
    </source>
</evidence>
<dbReference type="Proteomes" id="UP001304515">
    <property type="component" value="Chromosome"/>
</dbReference>
<gene>
    <name evidence="2" type="ORF">RN605_06925</name>
    <name evidence="1" type="ORF">RN608_13625</name>
</gene>
<dbReference type="AlphaFoldDB" id="A0AA96EUQ3"/>